<evidence type="ECO:0000256" key="3">
    <source>
        <dbReference type="ARBA" id="ARBA00023163"/>
    </source>
</evidence>
<feature type="compositionally biased region" description="Pro residues" evidence="5">
    <location>
        <begin position="683"/>
        <end position="704"/>
    </location>
</feature>
<dbReference type="PROSITE" id="PS00463">
    <property type="entry name" value="ZN2_CY6_FUNGAL_1"/>
    <property type="match status" value="1"/>
</dbReference>
<dbReference type="InterPro" id="IPR007219">
    <property type="entry name" value="XnlR_reg_dom"/>
</dbReference>
<sequence length="772" mass="84485">MSAPTIKGLSTILSTAPKTASLSSASTAASATNASRRVPLDKRKRTETSCDKCKSRKQKCRKEPGQDACRYCILHNIECLTTQPRKKRLYGSVEGLSDRLALLESLVKGLLPEADVSNLEEMRQLGISLGIPLPDQAHGGPIDSDPENSAGTAAGLLLPDQQGQVQYIGPSSSFSFHLKLRSLCGQGTRREFVLFGRNPADANVRLVDDGGDPHTFSSPRSATASPGTNSPAHAGVGGANAPEGPPFDSLIGAYFAYINPDFPVLHEASFRVAYDEWLADNSSADPAWLCSFLCMLLLARRVTRVTIPEEEEKRWWRRIQTLLPVVIFTTSIAAVQALLLAAIHLHNTNHRDACWNLTGTAVRIAFAIGLHQDNVNSAQAPLAKELRRRLWWTMYAFEQMQVSSYDRPSVIDQFGFKVNCPNIQILASSQYNPPDYCKWFNRMVVHLSSTCRAPKSTKSSTTVELYAGPLSPAFGVKRDLERWQTNLPPHLHMEALEASPPSFQRPILLLHALHHYTVIVLCRAALLERTTLLSRERLDSPNAALIEMADSCTDSGKTLARILLKLDNIRKLDMMFWWDSFYALSSGSVLVLDIVCLQYMGVISGGAANDSSGDVPESRILLTQLADLAHKNRQNPHIPGTIEKFFSIVPELHVMADSAIQNMILSTNSTTATTDRRPRAPSTTPPPTPPTPATPLPTPTPSLPSRPSLPSSTDSPTTATTTTTTTPKPSKQPKPQRTQPTLRSQFADELHGFHGEPDPGLELGGFGEFTRG</sequence>
<dbReference type="AlphaFoldDB" id="A0A2V1DHU2"/>
<evidence type="ECO:0000256" key="4">
    <source>
        <dbReference type="ARBA" id="ARBA00023242"/>
    </source>
</evidence>
<name>A0A2V1DHU2_9PLEO</name>
<feature type="compositionally biased region" description="Polar residues" evidence="5">
    <location>
        <begin position="215"/>
        <end position="231"/>
    </location>
</feature>
<dbReference type="Pfam" id="PF04082">
    <property type="entry name" value="Fungal_trans"/>
    <property type="match status" value="1"/>
</dbReference>
<dbReference type="GO" id="GO:0000981">
    <property type="term" value="F:DNA-binding transcription factor activity, RNA polymerase II-specific"/>
    <property type="evidence" value="ECO:0007669"/>
    <property type="project" value="InterPro"/>
</dbReference>
<dbReference type="OrthoDB" id="3266505at2759"/>
<feature type="compositionally biased region" description="Gly residues" evidence="5">
    <location>
        <begin position="762"/>
        <end position="772"/>
    </location>
</feature>
<dbReference type="CDD" id="cd12148">
    <property type="entry name" value="fungal_TF_MHR"/>
    <property type="match status" value="1"/>
</dbReference>
<keyword evidence="1" id="KW-0479">Metal-binding</keyword>
<dbReference type="STRING" id="97972.A0A2V1DHU2"/>
<evidence type="ECO:0000259" key="6">
    <source>
        <dbReference type="PROSITE" id="PS50048"/>
    </source>
</evidence>
<feature type="region of interest" description="Disordered" evidence="5">
    <location>
        <begin position="208"/>
        <end position="239"/>
    </location>
</feature>
<dbReference type="SUPFAM" id="SSF57701">
    <property type="entry name" value="Zn2/Cys6 DNA-binding domain"/>
    <property type="match status" value="1"/>
</dbReference>
<dbReference type="SMART" id="SM00066">
    <property type="entry name" value="GAL4"/>
    <property type="match status" value="1"/>
</dbReference>
<dbReference type="Gene3D" id="4.10.240.10">
    <property type="entry name" value="Zn(2)-C6 fungal-type DNA-binding domain"/>
    <property type="match status" value="1"/>
</dbReference>
<accession>A0A2V1DHU2</accession>
<feature type="domain" description="Zn(2)-C6 fungal-type" evidence="6">
    <location>
        <begin position="49"/>
        <end position="81"/>
    </location>
</feature>
<dbReference type="SMART" id="SM00906">
    <property type="entry name" value="Fungal_trans"/>
    <property type="match status" value="1"/>
</dbReference>
<evidence type="ECO:0000313" key="7">
    <source>
        <dbReference type="EMBL" id="PVH97173.1"/>
    </source>
</evidence>
<proteinExistence type="predicted"/>
<keyword evidence="3" id="KW-0804">Transcription</keyword>
<dbReference type="GO" id="GO:0008270">
    <property type="term" value="F:zinc ion binding"/>
    <property type="evidence" value="ECO:0007669"/>
    <property type="project" value="InterPro"/>
</dbReference>
<dbReference type="EMBL" id="KZ805444">
    <property type="protein sequence ID" value="PVH97173.1"/>
    <property type="molecule type" value="Genomic_DNA"/>
</dbReference>
<keyword evidence="4" id="KW-0539">Nucleus</keyword>
<feature type="region of interest" description="Disordered" evidence="5">
    <location>
        <begin position="668"/>
        <end position="772"/>
    </location>
</feature>
<dbReference type="PROSITE" id="PS50048">
    <property type="entry name" value="ZN2_CY6_FUNGAL_2"/>
    <property type="match status" value="1"/>
</dbReference>
<feature type="compositionally biased region" description="Basic and acidic residues" evidence="5">
    <location>
        <begin position="746"/>
        <end position="757"/>
    </location>
</feature>
<evidence type="ECO:0000313" key="8">
    <source>
        <dbReference type="Proteomes" id="UP000244855"/>
    </source>
</evidence>
<dbReference type="CDD" id="cd00067">
    <property type="entry name" value="GAL4"/>
    <property type="match status" value="1"/>
</dbReference>
<dbReference type="PANTHER" id="PTHR47424">
    <property type="entry name" value="REGULATORY PROTEIN GAL4"/>
    <property type="match status" value="1"/>
</dbReference>
<evidence type="ECO:0000256" key="5">
    <source>
        <dbReference type="SAM" id="MobiDB-lite"/>
    </source>
</evidence>
<dbReference type="InterPro" id="IPR001138">
    <property type="entry name" value="Zn2Cys6_DnaBD"/>
</dbReference>
<dbReference type="Proteomes" id="UP000244855">
    <property type="component" value="Unassembled WGS sequence"/>
</dbReference>
<dbReference type="InterPro" id="IPR036864">
    <property type="entry name" value="Zn2-C6_fun-type_DNA-bd_sf"/>
</dbReference>
<keyword evidence="2" id="KW-0805">Transcription regulation</keyword>
<dbReference type="GO" id="GO:0003677">
    <property type="term" value="F:DNA binding"/>
    <property type="evidence" value="ECO:0007669"/>
    <property type="project" value="InterPro"/>
</dbReference>
<reference evidence="7 8" key="1">
    <citation type="journal article" date="2018" name="Sci. Rep.">
        <title>Comparative genomics provides insights into the lifestyle and reveals functional heterogeneity of dark septate endophytic fungi.</title>
        <authorList>
            <person name="Knapp D.G."/>
            <person name="Nemeth J.B."/>
            <person name="Barry K."/>
            <person name="Hainaut M."/>
            <person name="Henrissat B."/>
            <person name="Johnson J."/>
            <person name="Kuo A."/>
            <person name="Lim J.H.P."/>
            <person name="Lipzen A."/>
            <person name="Nolan M."/>
            <person name="Ohm R.A."/>
            <person name="Tamas L."/>
            <person name="Grigoriev I.V."/>
            <person name="Spatafora J.W."/>
            <person name="Nagy L.G."/>
            <person name="Kovacs G.M."/>
        </authorList>
    </citation>
    <scope>NUCLEOTIDE SEQUENCE [LARGE SCALE GENOMIC DNA]</scope>
    <source>
        <strain evidence="7 8">DSE2036</strain>
    </source>
</reference>
<dbReference type="GO" id="GO:0006351">
    <property type="term" value="P:DNA-templated transcription"/>
    <property type="evidence" value="ECO:0007669"/>
    <property type="project" value="InterPro"/>
</dbReference>
<feature type="non-terminal residue" evidence="7">
    <location>
        <position position="772"/>
    </location>
</feature>
<keyword evidence="8" id="KW-1185">Reference proteome</keyword>
<protein>
    <recommendedName>
        <fullName evidence="6">Zn(2)-C6 fungal-type domain-containing protein</fullName>
    </recommendedName>
</protein>
<evidence type="ECO:0000256" key="2">
    <source>
        <dbReference type="ARBA" id="ARBA00023015"/>
    </source>
</evidence>
<evidence type="ECO:0000256" key="1">
    <source>
        <dbReference type="ARBA" id="ARBA00022723"/>
    </source>
</evidence>
<dbReference type="InterPro" id="IPR051127">
    <property type="entry name" value="Fungal_SecMet_Regulators"/>
</dbReference>
<dbReference type="PANTHER" id="PTHR47424:SF6">
    <property type="entry name" value="PROLINE UTILIZATION TRANS-ACTIVATOR"/>
    <property type="match status" value="1"/>
</dbReference>
<feature type="compositionally biased region" description="Low complexity" evidence="5">
    <location>
        <begin position="705"/>
        <end position="743"/>
    </location>
</feature>
<organism evidence="7 8">
    <name type="scientific">Periconia macrospinosa</name>
    <dbReference type="NCBI Taxonomy" id="97972"/>
    <lineage>
        <taxon>Eukaryota</taxon>
        <taxon>Fungi</taxon>
        <taxon>Dikarya</taxon>
        <taxon>Ascomycota</taxon>
        <taxon>Pezizomycotina</taxon>
        <taxon>Dothideomycetes</taxon>
        <taxon>Pleosporomycetidae</taxon>
        <taxon>Pleosporales</taxon>
        <taxon>Massarineae</taxon>
        <taxon>Periconiaceae</taxon>
        <taxon>Periconia</taxon>
    </lineage>
</organism>
<gene>
    <name evidence="7" type="ORF">DM02DRAFT_685827</name>
</gene>